<name>A0AAI8YQK4_9PEZI</name>
<organism evidence="1 2">
    <name type="scientific">Anthostomella pinea</name>
    <dbReference type="NCBI Taxonomy" id="933095"/>
    <lineage>
        <taxon>Eukaryota</taxon>
        <taxon>Fungi</taxon>
        <taxon>Dikarya</taxon>
        <taxon>Ascomycota</taxon>
        <taxon>Pezizomycotina</taxon>
        <taxon>Sordariomycetes</taxon>
        <taxon>Xylariomycetidae</taxon>
        <taxon>Xylariales</taxon>
        <taxon>Xylariaceae</taxon>
        <taxon>Anthostomella</taxon>
    </lineage>
</organism>
<reference evidence="1" key="1">
    <citation type="submission" date="2023-10" db="EMBL/GenBank/DDBJ databases">
        <authorList>
            <person name="Hackl T."/>
        </authorList>
    </citation>
    <scope>NUCLEOTIDE SEQUENCE</scope>
</reference>
<keyword evidence="2" id="KW-1185">Reference proteome</keyword>
<proteinExistence type="predicted"/>
<dbReference type="Proteomes" id="UP001295740">
    <property type="component" value="Unassembled WGS sequence"/>
</dbReference>
<dbReference type="EMBL" id="CAUWAG010000020">
    <property type="protein sequence ID" value="CAJ2513580.1"/>
    <property type="molecule type" value="Genomic_DNA"/>
</dbReference>
<accession>A0AAI8YQK4</accession>
<dbReference type="AlphaFoldDB" id="A0AAI8YQK4"/>
<protein>
    <submittedName>
        <fullName evidence="1">Uu.00g016990.m01.CDS01</fullName>
    </submittedName>
</protein>
<evidence type="ECO:0000313" key="2">
    <source>
        <dbReference type="Proteomes" id="UP001295740"/>
    </source>
</evidence>
<evidence type="ECO:0000313" key="1">
    <source>
        <dbReference type="EMBL" id="CAJ2513580.1"/>
    </source>
</evidence>
<comment type="caution">
    <text evidence="1">The sequence shown here is derived from an EMBL/GenBank/DDBJ whole genome shotgun (WGS) entry which is preliminary data.</text>
</comment>
<sequence length="68" mass="7318">MRYPAARLRLDWSNLGKCGCYPTLWDLSMTNAVSVMNVVSGMHVVSVMSVAVANVPNVLHVSSILSAP</sequence>
<gene>
    <name evidence="1" type="ORF">KHLLAP_LOCUS14048</name>
</gene>